<comment type="caution">
    <text evidence="1">The sequence shown here is derived from an EMBL/GenBank/DDBJ whole genome shotgun (WGS) entry which is preliminary data.</text>
</comment>
<gene>
    <name evidence="1" type="ORF">RHS04_06114</name>
</gene>
<evidence type="ECO:0000313" key="1">
    <source>
        <dbReference type="EMBL" id="KAF8677612.1"/>
    </source>
</evidence>
<accession>A0A8H7H6S8</accession>
<dbReference type="Pfam" id="PF11951">
    <property type="entry name" value="Fungal_trans_2"/>
    <property type="match status" value="1"/>
</dbReference>
<reference evidence="1" key="1">
    <citation type="submission" date="2020-09" db="EMBL/GenBank/DDBJ databases">
        <title>Comparative genome analyses of four rice-infecting Rhizoctonia solani isolates reveal extensive enrichment of homogalacturonan modification genes.</title>
        <authorList>
            <person name="Lee D.-Y."/>
            <person name="Jeon J."/>
            <person name="Kim K.-T."/>
            <person name="Cheong K."/>
            <person name="Song H."/>
            <person name="Choi G."/>
            <person name="Ko J."/>
            <person name="Opiyo S.O."/>
            <person name="Zuo S."/>
            <person name="Madhav S."/>
            <person name="Lee Y.-H."/>
            <person name="Wang G.-L."/>
        </authorList>
    </citation>
    <scope>NUCLEOTIDE SEQUENCE</scope>
    <source>
        <strain evidence="1">AG1-IA YN-7</strain>
    </source>
</reference>
<name>A0A8H7H6S8_9AGAM</name>
<dbReference type="Proteomes" id="UP000650582">
    <property type="component" value="Unassembled WGS sequence"/>
</dbReference>
<dbReference type="EMBL" id="JACYCC010000040">
    <property type="protein sequence ID" value="KAF8677612.1"/>
    <property type="molecule type" value="Genomic_DNA"/>
</dbReference>
<dbReference type="InterPro" id="IPR021858">
    <property type="entry name" value="Fun_TF"/>
</dbReference>
<sequence length="477" mass="53509">MGTGPSCRIDGSAQMPNENSFTAACSEDFDRLWPQESNRLTAYSRASTHRPSRARRLAATKSSASTSGVDIMKALEAFCQSIPPSVDARKATREAHFSRKLHEYCSLRVSYWFMPPPPATLSSLMNQFRESKRIMWIMYLTATILQSLYQSPQNHGPLASGYIDWIDRLEQNITTDSPNNPPTNDTGDCLMAQLELAFLKFALVDNVSGYTTFQRALPRFLQTVASDSNSLMEDANGNLVVSFCRTINGPRNELRRFVLYDTVIALLLGVPTLAEYGYDRGCDSEAYGFEWNYGAPATLLQIISQVNSWRARSSVALDDWQTLEKRVLDWGPSPALLDGTSTTGHANLNVARAAVQEGWRHLALIYIYMGMCGVSSHDPRVQFSVDQIFELAESVANLRIGTQMFAHCVVVGVVARLEKHRIAVYEKLRSFRHTRVWIFDGLQFSEVLYHLWHGVGLGGAPVTWEDYAQSRRVVIPI</sequence>
<proteinExistence type="predicted"/>
<organism evidence="1 2">
    <name type="scientific">Rhizoctonia solani</name>
    <dbReference type="NCBI Taxonomy" id="456999"/>
    <lineage>
        <taxon>Eukaryota</taxon>
        <taxon>Fungi</taxon>
        <taxon>Dikarya</taxon>
        <taxon>Basidiomycota</taxon>
        <taxon>Agaricomycotina</taxon>
        <taxon>Agaricomycetes</taxon>
        <taxon>Cantharellales</taxon>
        <taxon>Ceratobasidiaceae</taxon>
        <taxon>Rhizoctonia</taxon>
    </lineage>
</organism>
<dbReference type="AlphaFoldDB" id="A0A8H7H6S8"/>
<protein>
    <submittedName>
        <fullName evidence="1">Uncharacterized protein</fullName>
    </submittedName>
</protein>
<evidence type="ECO:0000313" key="2">
    <source>
        <dbReference type="Proteomes" id="UP000650582"/>
    </source>
</evidence>